<keyword evidence="3" id="KW-1185">Reference proteome</keyword>
<evidence type="ECO:0000313" key="2">
    <source>
        <dbReference type="EMBL" id="GFH51695.1"/>
    </source>
</evidence>
<organism evidence="2 3">
    <name type="scientific">Chaetoceros tenuissimus</name>
    <dbReference type="NCBI Taxonomy" id="426638"/>
    <lineage>
        <taxon>Eukaryota</taxon>
        <taxon>Sar</taxon>
        <taxon>Stramenopiles</taxon>
        <taxon>Ochrophyta</taxon>
        <taxon>Bacillariophyta</taxon>
        <taxon>Coscinodiscophyceae</taxon>
        <taxon>Chaetocerotophycidae</taxon>
        <taxon>Chaetocerotales</taxon>
        <taxon>Chaetocerotaceae</taxon>
        <taxon>Chaetoceros</taxon>
    </lineage>
</organism>
<feature type="domain" description="Sulfotransferase" evidence="1">
    <location>
        <begin position="86"/>
        <end position="232"/>
    </location>
</feature>
<dbReference type="InterPro" id="IPR027417">
    <property type="entry name" value="P-loop_NTPase"/>
</dbReference>
<reference evidence="2 3" key="1">
    <citation type="journal article" date="2021" name="Sci. Rep.">
        <title>The genome of the diatom Chaetoceros tenuissimus carries an ancient integrated fragment of an extant virus.</title>
        <authorList>
            <person name="Hongo Y."/>
            <person name="Kimura K."/>
            <person name="Takaki Y."/>
            <person name="Yoshida Y."/>
            <person name="Baba S."/>
            <person name="Kobayashi G."/>
            <person name="Nagasaki K."/>
            <person name="Hano T."/>
            <person name="Tomaru Y."/>
        </authorList>
    </citation>
    <scope>NUCLEOTIDE SEQUENCE [LARGE SCALE GENOMIC DNA]</scope>
    <source>
        <strain evidence="2 3">NIES-3715</strain>
    </source>
</reference>
<dbReference type="SUPFAM" id="SSF52540">
    <property type="entry name" value="P-loop containing nucleoside triphosphate hydrolases"/>
    <property type="match status" value="1"/>
</dbReference>
<accession>A0AAD3H613</accession>
<sequence>MSALAGERNVAYEVTGGNHNSSNIFFQDLKENKFAFHNWTLQRLCHIQQRRPDITLNTGIAGFQWKPYMSSFDDEYAIEGLKAIAKSVDPKVKVVYLTRNPLDRKISNLRHKHSKDSKEKISAHCKVGDEECIQHHSEFDTNIILPTGRELLKWLNNNVESDAKIRRALDETHVDYVQISYKKLFATDNAEEWMKVFRFLGVGPTKNLTMDDVRASFSMAATHTKGRNETVSNFKKVEETLKGTKFEHLLYD</sequence>
<comment type="caution">
    <text evidence="2">The sequence shown here is derived from an EMBL/GenBank/DDBJ whole genome shotgun (WGS) entry which is preliminary data.</text>
</comment>
<protein>
    <recommendedName>
        <fullName evidence="1">Sulfotransferase domain-containing protein</fullName>
    </recommendedName>
</protein>
<dbReference type="Proteomes" id="UP001054902">
    <property type="component" value="Unassembled WGS sequence"/>
</dbReference>
<evidence type="ECO:0000259" key="1">
    <source>
        <dbReference type="Pfam" id="PF00685"/>
    </source>
</evidence>
<proteinExistence type="predicted"/>
<gene>
    <name evidence="2" type="ORF">CTEN210_08171</name>
</gene>
<dbReference type="EMBL" id="BLLK01000045">
    <property type="protein sequence ID" value="GFH51695.1"/>
    <property type="molecule type" value="Genomic_DNA"/>
</dbReference>
<name>A0AAD3H613_9STRA</name>
<dbReference type="Gene3D" id="3.40.50.300">
    <property type="entry name" value="P-loop containing nucleotide triphosphate hydrolases"/>
    <property type="match status" value="1"/>
</dbReference>
<dbReference type="GO" id="GO:0008146">
    <property type="term" value="F:sulfotransferase activity"/>
    <property type="evidence" value="ECO:0007669"/>
    <property type="project" value="InterPro"/>
</dbReference>
<evidence type="ECO:0000313" key="3">
    <source>
        <dbReference type="Proteomes" id="UP001054902"/>
    </source>
</evidence>
<dbReference type="AlphaFoldDB" id="A0AAD3H613"/>
<dbReference type="InterPro" id="IPR000863">
    <property type="entry name" value="Sulfotransferase_dom"/>
</dbReference>
<dbReference type="Pfam" id="PF00685">
    <property type="entry name" value="Sulfotransfer_1"/>
    <property type="match status" value="1"/>
</dbReference>